<protein>
    <submittedName>
        <fullName evidence="2">Uncharacterized protein</fullName>
    </submittedName>
</protein>
<gene>
    <name evidence="2" type="ORF">CRN84_13550</name>
    <name evidence="3" type="ORF">NCTC12282_03831</name>
</gene>
<keyword evidence="1" id="KW-1133">Transmembrane helix</keyword>
<keyword evidence="4" id="KW-1185">Reference proteome</keyword>
<dbReference type="AlphaFoldDB" id="A0A2C6DNB2"/>
<evidence type="ECO:0000313" key="3">
    <source>
        <dbReference type="EMBL" id="VFS49355.1"/>
    </source>
</evidence>
<keyword evidence="1" id="KW-0812">Transmembrane</keyword>
<feature type="transmembrane region" description="Helical" evidence="1">
    <location>
        <begin position="38"/>
        <end position="57"/>
    </location>
</feature>
<evidence type="ECO:0000256" key="1">
    <source>
        <dbReference type="SAM" id="Phobius"/>
    </source>
</evidence>
<reference evidence="4" key="1">
    <citation type="submission" date="2017-09" db="EMBL/GenBank/DDBJ databases">
        <title>FDA dAtabase for Regulatory Grade micrObial Sequences (FDA-ARGOS): Supporting development and validation of Infectious Disease Dx tests.</title>
        <authorList>
            <person name="Minogue T."/>
            <person name="Wolcott M."/>
            <person name="Wasieloski L."/>
            <person name="Aguilar W."/>
            <person name="Moore D."/>
            <person name="Tallon L."/>
            <person name="Sadzewicz L."/>
            <person name="Ott S."/>
            <person name="Zhao X."/>
            <person name="Nagaraj S."/>
            <person name="Vavikolanu K."/>
            <person name="Aluvathingal J."/>
            <person name="Nadendla S."/>
            <person name="Sichtig H."/>
        </authorList>
    </citation>
    <scope>NUCLEOTIDE SEQUENCE [LARGE SCALE GENOMIC DNA]</scope>
    <source>
        <strain evidence="4">FDAARGOS_387</strain>
    </source>
</reference>
<evidence type="ECO:0000313" key="5">
    <source>
        <dbReference type="Proteomes" id="UP000373449"/>
    </source>
</evidence>
<reference evidence="3 5" key="3">
    <citation type="submission" date="2019-03" db="EMBL/GenBank/DDBJ databases">
        <authorList>
            <consortium name="Pathogen Informatics"/>
        </authorList>
    </citation>
    <scope>NUCLEOTIDE SEQUENCE [LARGE SCALE GENOMIC DNA]</scope>
    <source>
        <strain evidence="3 5">NCTC12282</strain>
    </source>
</reference>
<evidence type="ECO:0000313" key="4">
    <source>
        <dbReference type="Proteomes" id="UP000224974"/>
    </source>
</evidence>
<feature type="transmembrane region" description="Helical" evidence="1">
    <location>
        <begin position="6"/>
        <end position="26"/>
    </location>
</feature>
<reference evidence="2" key="2">
    <citation type="submission" date="2017-09" db="EMBL/GenBank/DDBJ databases">
        <title>FDA dAtabase for Regulatory Grade micrObial Sequences (FDA-ARGOS): Supporting development and validation of Infectious Disease Dx tests.</title>
        <authorList>
            <person name="Minogue T."/>
            <person name="Wolcott M."/>
            <person name="Wasieloski L."/>
            <person name="Aguilar W."/>
            <person name="Moore D."/>
            <person name="Tallon L.J."/>
            <person name="Sadzewicz L."/>
            <person name="Ott S."/>
            <person name="Zhao X."/>
            <person name="Nagaraj S."/>
            <person name="Vavikolanu K."/>
            <person name="Aluvathingal J."/>
            <person name="Nadendla S."/>
            <person name="Sichtig H."/>
        </authorList>
    </citation>
    <scope>NUCLEOTIDE SEQUENCE</scope>
    <source>
        <strain evidence="2">FDAARGOS_387</strain>
    </source>
</reference>
<proteinExistence type="predicted"/>
<sequence>MFPIATFQIIFGVIAAILAIGLFILFRKNVKLRKGAAALGLFIAAGGYLFLVNHVYVVSDDNQVQEFGLIKTSDFQLVNGTEIRLVPEIKMDKSWLVNNGNLPMAFETVIYGETSANPYGFELAGYKSIGLDSSIDYLFTTPPDSIKIKGKSATKGWLHR</sequence>
<name>A0A2C6DNB2_9GAMM</name>
<dbReference type="EMBL" id="CAADJA010000002">
    <property type="protein sequence ID" value="VFS49355.1"/>
    <property type="molecule type" value="Genomic_DNA"/>
</dbReference>
<dbReference type="Proteomes" id="UP000224974">
    <property type="component" value="Unassembled WGS sequence"/>
</dbReference>
<dbReference type="Proteomes" id="UP000373449">
    <property type="component" value="Unassembled WGS sequence"/>
</dbReference>
<dbReference type="OrthoDB" id="5690684at2"/>
<evidence type="ECO:0000313" key="2">
    <source>
        <dbReference type="EMBL" id="PHI30284.1"/>
    </source>
</evidence>
<accession>A0A2C6DNB2</accession>
<keyword evidence="1" id="KW-0472">Membrane</keyword>
<organism evidence="2 4">
    <name type="scientific">Budvicia aquatica</name>
    <dbReference type="NCBI Taxonomy" id="82979"/>
    <lineage>
        <taxon>Bacteria</taxon>
        <taxon>Pseudomonadati</taxon>
        <taxon>Pseudomonadota</taxon>
        <taxon>Gammaproteobacteria</taxon>
        <taxon>Enterobacterales</taxon>
        <taxon>Budviciaceae</taxon>
        <taxon>Budvicia</taxon>
    </lineage>
</organism>
<dbReference type="EMBL" id="PDDX01000001">
    <property type="protein sequence ID" value="PHI30284.1"/>
    <property type="molecule type" value="Genomic_DNA"/>
</dbReference>
<dbReference type="STRING" id="1111728.GCA_000427805_00906"/>
<dbReference type="RefSeq" id="WP_029094052.1">
    <property type="nucleotide sequence ID" value="NZ_BRLG01000003.1"/>
</dbReference>